<dbReference type="Proteomes" id="UP000299102">
    <property type="component" value="Unassembled WGS sequence"/>
</dbReference>
<name>A0A4C1Z056_EUMVA</name>
<keyword evidence="2" id="KW-1185">Reference proteome</keyword>
<dbReference type="AlphaFoldDB" id="A0A4C1Z056"/>
<protein>
    <submittedName>
        <fullName evidence="1">Uncharacterized protein</fullName>
    </submittedName>
</protein>
<sequence length="188" mass="21109">MATAPVAHLGRIAPLVMGSSSDRSSDVDFYFLLRYAASIRVRKPGWVKYVNQFVLELFRFKCSVLSWPQRTRIDTVPGHRDIDRSPLVDTRSRSLRCIAPGSSYHSEQVDCLTEFHTHDRLASPPMARVLDEKKKLKPANVATRSGDVVGRTREIRGRKCDGAQLAARSDVTRCADAGHVLLYDVWAL</sequence>
<accession>A0A4C1Z056</accession>
<proteinExistence type="predicted"/>
<dbReference type="EMBL" id="BGZK01001440">
    <property type="protein sequence ID" value="GBP79975.1"/>
    <property type="molecule type" value="Genomic_DNA"/>
</dbReference>
<reference evidence="1 2" key="1">
    <citation type="journal article" date="2019" name="Commun. Biol.">
        <title>The bagworm genome reveals a unique fibroin gene that provides high tensile strength.</title>
        <authorList>
            <person name="Kono N."/>
            <person name="Nakamura H."/>
            <person name="Ohtoshi R."/>
            <person name="Tomita M."/>
            <person name="Numata K."/>
            <person name="Arakawa K."/>
        </authorList>
    </citation>
    <scope>NUCLEOTIDE SEQUENCE [LARGE SCALE GENOMIC DNA]</scope>
</reference>
<comment type="caution">
    <text evidence="1">The sequence shown here is derived from an EMBL/GenBank/DDBJ whole genome shotgun (WGS) entry which is preliminary data.</text>
</comment>
<evidence type="ECO:0000313" key="1">
    <source>
        <dbReference type="EMBL" id="GBP79975.1"/>
    </source>
</evidence>
<evidence type="ECO:0000313" key="2">
    <source>
        <dbReference type="Proteomes" id="UP000299102"/>
    </source>
</evidence>
<organism evidence="1 2">
    <name type="scientific">Eumeta variegata</name>
    <name type="common">Bagworm moth</name>
    <name type="synonym">Eumeta japonica</name>
    <dbReference type="NCBI Taxonomy" id="151549"/>
    <lineage>
        <taxon>Eukaryota</taxon>
        <taxon>Metazoa</taxon>
        <taxon>Ecdysozoa</taxon>
        <taxon>Arthropoda</taxon>
        <taxon>Hexapoda</taxon>
        <taxon>Insecta</taxon>
        <taxon>Pterygota</taxon>
        <taxon>Neoptera</taxon>
        <taxon>Endopterygota</taxon>
        <taxon>Lepidoptera</taxon>
        <taxon>Glossata</taxon>
        <taxon>Ditrysia</taxon>
        <taxon>Tineoidea</taxon>
        <taxon>Psychidae</taxon>
        <taxon>Oiketicinae</taxon>
        <taxon>Eumeta</taxon>
    </lineage>
</organism>
<gene>
    <name evidence="1" type="ORF">EVAR_52974_1</name>
</gene>